<dbReference type="EMBL" id="LDJL01000004">
    <property type="protein sequence ID" value="KRG71155.1"/>
    <property type="molecule type" value="Genomic_DNA"/>
</dbReference>
<feature type="signal peptide" evidence="5">
    <location>
        <begin position="1"/>
        <end position="22"/>
    </location>
</feature>
<dbReference type="OrthoDB" id="5700849at2"/>
<keyword evidence="3 5" id="KW-0732">Signal</keyword>
<gene>
    <name evidence="6" type="ORF">ABB29_04950</name>
</gene>
<comment type="subunit">
    <text evidence="1">Monomer.</text>
</comment>
<proteinExistence type="predicted"/>
<feature type="chain" id="PRO_5006395037" description="Outer membrane lipoprotein carrier protein LolA" evidence="5">
    <location>
        <begin position="23"/>
        <end position="213"/>
    </location>
</feature>
<dbReference type="Proteomes" id="UP000052052">
    <property type="component" value="Unassembled WGS sequence"/>
</dbReference>
<evidence type="ECO:0000256" key="3">
    <source>
        <dbReference type="ARBA" id="ARBA00022729"/>
    </source>
</evidence>
<keyword evidence="7" id="KW-1185">Reference proteome</keyword>
<evidence type="ECO:0000256" key="1">
    <source>
        <dbReference type="ARBA" id="ARBA00011245"/>
    </source>
</evidence>
<dbReference type="SUPFAM" id="SSF89392">
    <property type="entry name" value="Prokaryotic lipoproteins and lipoprotein localization factors"/>
    <property type="match status" value="1"/>
</dbReference>
<protein>
    <recommendedName>
        <fullName evidence="8">Outer membrane lipoprotein carrier protein LolA</fullName>
    </recommendedName>
</protein>
<dbReference type="InterPro" id="IPR004564">
    <property type="entry name" value="OM_lipoprot_carrier_LolA-like"/>
</dbReference>
<dbReference type="CDD" id="cd16325">
    <property type="entry name" value="LolA"/>
    <property type="match status" value="1"/>
</dbReference>
<evidence type="ECO:0000256" key="5">
    <source>
        <dbReference type="SAM" id="SignalP"/>
    </source>
</evidence>
<evidence type="ECO:0000313" key="6">
    <source>
        <dbReference type="EMBL" id="KRG71155.1"/>
    </source>
</evidence>
<dbReference type="GO" id="GO:0015031">
    <property type="term" value="P:protein transport"/>
    <property type="evidence" value="ECO:0007669"/>
    <property type="project" value="UniProtKB-KW"/>
</dbReference>
<name>A0A0R0D0M9_9GAMM</name>
<evidence type="ECO:0000256" key="2">
    <source>
        <dbReference type="ARBA" id="ARBA00022448"/>
    </source>
</evidence>
<keyword evidence="4" id="KW-0653">Protein transport</keyword>
<reference evidence="6 7" key="1">
    <citation type="submission" date="2015-05" db="EMBL/GenBank/DDBJ databases">
        <title>Genome sequencing and analysis of members of genus Stenotrophomonas.</title>
        <authorList>
            <person name="Patil P.P."/>
            <person name="Midha S."/>
            <person name="Patil P.B."/>
        </authorList>
    </citation>
    <scope>NUCLEOTIDE SEQUENCE [LARGE SCALE GENOMIC DNA]</scope>
    <source>
        <strain evidence="6 7">DSM 21858</strain>
    </source>
</reference>
<sequence>MSLSTRVFAALLWLGLAGPALASGADNPVAVDLQQVQQRIAQVAVLKGNFSQRKQVSGFSQALRSQGHFLLARDKGVIWTTTEPFASEMVVTPDQIFTRRADGSRQLEVYARQQPALRSINDLVFALVAGDVSQLSSRFEVQARLGQGNAWELRLTPRAARLKQVFRSIALSGDRHVRSVLLEEAGGDSTAIEFSDMDDSQQALDADEAARFE</sequence>
<keyword evidence="2" id="KW-0813">Transport</keyword>
<dbReference type="PATRIC" id="fig|344882.3.peg.2323"/>
<accession>A0A0R0D0M9</accession>
<evidence type="ECO:0008006" key="8">
    <source>
        <dbReference type="Google" id="ProtNLM"/>
    </source>
</evidence>
<dbReference type="Gene3D" id="2.50.20.10">
    <property type="entry name" value="Lipoprotein localisation LolA/LolB/LppX"/>
    <property type="match status" value="1"/>
</dbReference>
<dbReference type="InterPro" id="IPR029046">
    <property type="entry name" value="LolA/LolB/LppX"/>
</dbReference>
<evidence type="ECO:0000256" key="4">
    <source>
        <dbReference type="ARBA" id="ARBA00022927"/>
    </source>
</evidence>
<evidence type="ECO:0000313" key="7">
    <source>
        <dbReference type="Proteomes" id="UP000052052"/>
    </source>
</evidence>
<comment type="caution">
    <text evidence="6">The sequence shown here is derived from an EMBL/GenBank/DDBJ whole genome shotgun (WGS) entry which is preliminary data.</text>
</comment>
<dbReference type="STRING" id="344882.ABB29_04950"/>
<dbReference type="AlphaFoldDB" id="A0A0R0D0M9"/>
<organism evidence="6 7">
    <name type="scientific">Pseudoxanthomonas dokdonensis</name>
    <dbReference type="NCBI Taxonomy" id="344882"/>
    <lineage>
        <taxon>Bacteria</taxon>
        <taxon>Pseudomonadati</taxon>
        <taxon>Pseudomonadota</taxon>
        <taxon>Gammaproteobacteria</taxon>
        <taxon>Lysobacterales</taxon>
        <taxon>Lysobacteraceae</taxon>
        <taxon>Pseudoxanthomonas</taxon>
    </lineage>
</organism>
<dbReference type="Pfam" id="PF03548">
    <property type="entry name" value="LolA"/>
    <property type="match status" value="1"/>
</dbReference>
<dbReference type="RefSeq" id="WP_057657488.1">
    <property type="nucleotide sequence ID" value="NZ_LDJL01000004.1"/>
</dbReference>